<proteinExistence type="inferred from homology"/>
<reference evidence="3" key="1">
    <citation type="submission" date="2020-09" db="EMBL/GenBank/DDBJ databases">
        <title>Genome-Enabled Discovery of Anthraquinone Biosynthesis in Senna tora.</title>
        <authorList>
            <person name="Kang S.-H."/>
            <person name="Pandey R.P."/>
            <person name="Lee C.-M."/>
            <person name="Sim J.-S."/>
            <person name="Jeong J.-T."/>
            <person name="Choi B.-S."/>
            <person name="Jung M."/>
            <person name="Ginzburg D."/>
            <person name="Zhao K."/>
            <person name="Won S.Y."/>
            <person name="Oh T.-J."/>
            <person name="Yu Y."/>
            <person name="Kim N.-H."/>
            <person name="Lee O.R."/>
            <person name="Lee T.-H."/>
            <person name="Bashyal P."/>
            <person name="Kim T.-S."/>
            <person name="Lee W.-H."/>
            <person name="Kawkins C."/>
            <person name="Kim C.-K."/>
            <person name="Kim J.S."/>
            <person name="Ahn B.O."/>
            <person name="Rhee S.Y."/>
            <person name="Sohng J.K."/>
        </authorList>
    </citation>
    <scope>NUCLEOTIDE SEQUENCE</scope>
    <source>
        <tissue evidence="3">Leaf</tissue>
    </source>
</reference>
<accession>A0A834XG08</accession>
<protein>
    <submittedName>
        <fullName evidence="3">Putative carboxylesterase 2</fullName>
    </submittedName>
</protein>
<dbReference type="OrthoDB" id="408631at2759"/>
<name>A0A834XG08_9FABA</name>
<comment type="similarity">
    <text evidence="1">Belongs to the 'GDXG' lipolytic enzyme family.</text>
</comment>
<comment type="caution">
    <text evidence="3">The sequence shown here is derived from an EMBL/GenBank/DDBJ whole genome shotgun (WGS) entry which is preliminary data.</text>
</comment>
<gene>
    <name evidence="3" type="ORF">G2W53_000584</name>
</gene>
<dbReference type="Pfam" id="PF07859">
    <property type="entry name" value="Abhydrolase_3"/>
    <property type="match status" value="1"/>
</dbReference>
<evidence type="ECO:0000313" key="4">
    <source>
        <dbReference type="Proteomes" id="UP000634136"/>
    </source>
</evidence>
<dbReference type="InterPro" id="IPR050466">
    <property type="entry name" value="Carboxylest/Gibb_receptor"/>
</dbReference>
<dbReference type="Gene3D" id="3.40.50.1820">
    <property type="entry name" value="alpha/beta hydrolase"/>
    <property type="match status" value="1"/>
</dbReference>
<organism evidence="3 4">
    <name type="scientific">Senna tora</name>
    <dbReference type="NCBI Taxonomy" id="362788"/>
    <lineage>
        <taxon>Eukaryota</taxon>
        <taxon>Viridiplantae</taxon>
        <taxon>Streptophyta</taxon>
        <taxon>Embryophyta</taxon>
        <taxon>Tracheophyta</taxon>
        <taxon>Spermatophyta</taxon>
        <taxon>Magnoliopsida</taxon>
        <taxon>eudicotyledons</taxon>
        <taxon>Gunneridae</taxon>
        <taxon>Pentapetalae</taxon>
        <taxon>rosids</taxon>
        <taxon>fabids</taxon>
        <taxon>Fabales</taxon>
        <taxon>Fabaceae</taxon>
        <taxon>Caesalpinioideae</taxon>
        <taxon>Cassia clade</taxon>
        <taxon>Senna</taxon>
    </lineage>
</organism>
<dbReference type="GO" id="GO:0016787">
    <property type="term" value="F:hydrolase activity"/>
    <property type="evidence" value="ECO:0007669"/>
    <property type="project" value="InterPro"/>
</dbReference>
<evidence type="ECO:0000313" key="3">
    <source>
        <dbReference type="EMBL" id="KAF7843679.1"/>
    </source>
</evidence>
<dbReference type="AlphaFoldDB" id="A0A834XG08"/>
<dbReference type="Proteomes" id="UP000634136">
    <property type="component" value="Unassembled WGS sequence"/>
</dbReference>
<dbReference type="SUPFAM" id="SSF53474">
    <property type="entry name" value="alpha/beta-Hydrolases"/>
    <property type="match status" value="1"/>
</dbReference>
<evidence type="ECO:0000259" key="2">
    <source>
        <dbReference type="Pfam" id="PF07859"/>
    </source>
</evidence>
<sequence>MVNPYFWGKEAIGVEVADRERKEMVDRWWEFVCPSERGSDDPMINPFADGAPGIMEGLGCCEKVIVTVAERDILRERGRLYHKRLVNSGWKGRAELYETEGEDHVFHIFDPDCDKARTLIKRLASFINQR</sequence>
<feature type="domain" description="Alpha/beta hydrolase fold-3" evidence="2">
    <location>
        <begin position="22"/>
        <end position="107"/>
    </location>
</feature>
<dbReference type="PANTHER" id="PTHR23024">
    <property type="entry name" value="ARYLACETAMIDE DEACETYLASE"/>
    <property type="match status" value="1"/>
</dbReference>
<dbReference type="InterPro" id="IPR013094">
    <property type="entry name" value="AB_hydrolase_3"/>
</dbReference>
<dbReference type="InterPro" id="IPR029058">
    <property type="entry name" value="AB_hydrolase_fold"/>
</dbReference>
<dbReference type="EMBL" id="JAAIUW010000001">
    <property type="protein sequence ID" value="KAF7843679.1"/>
    <property type="molecule type" value="Genomic_DNA"/>
</dbReference>
<dbReference type="PANTHER" id="PTHR23024:SF577">
    <property type="entry name" value="CARBOXYLESTERASE 2-RELATED"/>
    <property type="match status" value="1"/>
</dbReference>
<keyword evidence="4" id="KW-1185">Reference proteome</keyword>
<evidence type="ECO:0000256" key="1">
    <source>
        <dbReference type="ARBA" id="ARBA00010515"/>
    </source>
</evidence>